<dbReference type="GeneID" id="55990540"/>
<proteinExistence type="predicted"/>
<organism evidence="2 3">
    <name type="scientific">Talaromyces rugulosus</name>
    <name type="common">Penicillium rugulosum</name>
    <dbReference type="NCBI Taxonomy" id="121627"/>
    <lineage>
        <taxon>Eukaryota</taxon>
        <taxon>Fungi</taxon>
        <taxon>Dikarya</taxon>
        <taxon>Ascomycota</taxon>
        <taxon>Pezizomycotina</taxon>
        <taxon>Eurotiomycetes</taxon>
        <taxon>Eurotiomycetidae</taxon>
        <taxon>Eurotiales</taxon>
        <taxon>Trichocomaceae</taxon>
        <taxon>Talaromyces</taxon>
        <taxon>Talaromyces sect. Islandici</taxon>
    </lineage>
</organism>
<dbReference type="RefSeq" id="XP_035342113.1">
    <property type="nucleotide sequence ID" value="XM_035486220.1"/>
</dbReference>
<name>A0A7H8QR53_TALRU</name>
<dbReference type="Gene3D" id="3.10.450.50">
    <property type="match status" value="1"/>
</dbReference>
<dbReference type="KEGG" id="trg:TRUGW13939_03034"/>
<dbReference type="OrthoDB" id="4223701at2759"/>
<accession>A0A7H8QR53</accession>
<dbReference type="CDD" id="cd00531">
    <property type="entry name" value="NTF2_like"/>
    <property type="match status" value="1"/>
</dbReference>
<evidence type="ECO:0000313" key="2">
    <source>
        <dbReference type="EMBL" id="QKX55935.1"/>
    </source>
</evidence>
<dbReference type="EMBL" id="CP055899">
    <property type="protein sequence ID" value="QKX55935.1"/>
    <property type="molecule type" value="Genomic_DNA"/>
</dbReference>
<feature type="domain" description="SnoaL-like" evidence="1">
    <location>
        <begin position="22"/>
        <end position="123"/>
    </location>
</feature>
<reference evidence="3" key="1">
    <citation type="submission" date="2020-06" db="EMBL/GenBank/DDBJ databases">
        <title>A chromosome-scale genome assembly of Talaromyces rugulosus W13939.</title>
        <authorList>
            <person name="Wang B."/>
            <person name="Guo L."/>
            <person name="Ye K."/>
            <person name="Wang L."/>
        </authorList>
    </citation>
    <scope>NUCLEOTIDE SEQUENCE [LARGE SCALE GENOMIC DNA]</scope>
    <source>
        <strain evidence="3">W13939</strain>
    </source>
</reference>
<protein>
    <recommendedName>
        <fullName evidence="1">SnoaL-like domain-containing protein</fullName>
    </recommendedName>
</protein>
<gene>
    <name evidence="2" type="ORF">TRUGW13939_03034</name>
</gene>
<dbReference type="Proteomes" id="UP000509510">
    <property type="component" value="Chromosome II"/>
</dbReference>
<dbReference type="Pfam" id="PF12680">
    <property type="entry name" value="SnoaL_2"/>
    <property type="match status" value="1"/>
</dbReference>
<dbReference type="AlphaFoldDB" id="A0A7H8QR53"/>
<dbReference type="InterPro" id="IPR032710">
    <property type="entry name" value="NTF2-like_dom_sf"/>
</dbReference>
<sequence length="135" mass="14955">MATTKTPISLTHDALAALPDSYFKTVDERNIDALLSLFAPNATVTVQTGNITYSGVSEIRNMFTAFVNNSKTLSHEVKNIVVDPVSRQIVTEQTYSGELMDGTQNDMYNCNIFNVDEDGKFTRIIIWMSGANPLK</sequence>
<evidence type="ECO:0000259" key="1">
    <source>
        <dbReference type="Pfam" id="PF12680"/>
    </source>
</evidence>
<keyword evidence="3" id="KW-1185">Reference proteome</keyword>
<dbReference type="SUPFAM" id="SSF54427">
    <property type="entry name" value="NTF2-like"/>
    <property type="match status" value="1"/>
</dbReference>
<evidence type="ECO:0000313" key="3">
    <source>
        <dbReference type="Proteomes" id="UP000509510"/>
    </source>
</evidence>
<dbReference type="InterPro" id="IPR037401">
    <property type="entry name" value="SnoaL-like"/>
</dbReference>